<dbReference type="RefSeq" id="WP_029938185.1">
    <property type="nucleotide sequence ID" value="NZ_CP035033.1"/>
</dbReference>
<dbReference type="InterPro" id="IPR005632">
    <property type="entry name" value="Chaperone_Skp"/>
</dbReference>
<evidence type="ECO:0000256" key="3">
    <source>
        <dbReference type="SAM" id="Coils"/>
    </source>
</evidence>
<dbReference type="PIRSF" id="PIRSF002094">
    <property type="entry name" value="OMP26_Skp"/>
    <property type="match status" value="1"/>
</dbReference>
<dbReference type="Pfam" id="PF03938">
    <property type="entry name" value="OmpH"/>
    <property type="match status" value="1"/>
</dbReference>
<organism evidence="5 6">
    <name type="scientific">Hydrogenovibrio thermophilus</name>
    <dbReference type="NCBI Taxonomy" id="265883"/>
    <lineage>
        <taxon>Bacteria</taxon>
        <taxon>Pseudomonadati</taxon>
        <taxon>Pseudomonadota</taxon>
        <taxon>Gammaproteobacteria</taxon>
        <taxon>Thiotrichales</taxon>
        <taxon>Piscirickettsiaceae</taxon>
        <taxon>Hydrogenovibrio</taxon>
    </lineage>
</organism>
<accession>A0A410H3E0</accession>
<sequence length="177" mass="20380">MRKWLAILVGSVFVFLSGQTLAQPAKLGVVNVALLLEKAPQAQAAGQNLEKEFGPQQAELKKLAKKLEQKQQDYQKNQLVMSESQKVTAEREISMMTRDIQRKRNDIQELVNIRRNEELASLQSLVNQAIKEIGKQQKFDLILYEGIAYTNNRLDITQSVLEYLEKEYQKKRANFNK</sequence>
<dbReference type="KEGG" id="htr:EPV75_07040"/>
<feature type="signal peptide" evidence="4">
    <location>
        <begin position="1"/>
        <end position="22"/>
    </location>
</feature>
<dbReference type="SUPFAM" id="SSF111384">
    <property type="entry name" value="OmpH-like"/>
    <property type="match status" value="1"/>
</dbReference>
<reference evidence="5 6" key="1">
    <citation type="journal article" date="2018" name="Environ. Microbiol.">
        <title>Genomes of ubiquitous marine and hypersaline Hydrogenovibrio, Thiomicrorhabdus and Thiomicrospira spp. encode a diversity of mechanisms to sustain chemolithoautotrophy in heterogeneous environments.</title>
        <authorList>
            <person name="Scott K.M."/>
            <person name="Williams J."/>
            <person name="Porter C.M.B."/>
            <person name="Russel S."/>
            <person name="Harmer T.L."/>
            <person name="Paul J.H."/>
            <person name="Antonen K.M."/>
            <person name="Bridges M.K."/>
            <person name="Camper G.J."/>
            <person name="Campla C.K."/>
            <person name="Casella L.G."/>
            <person name="Chase E."/>
            <person name="Conrad J.W."/>
            <person name="Cruz M.C."/>
            <person name="Dunlap D.S."/>
            <person name="Duran L."/>
            <person name="Fahsbender E.M."/>
            <person name="Goldsmith D.B."/>
            <person name="Keeley R.F."/>
            <person name="Kondoff M.R."/>
            <person name="Kussy B.I."/>
            <person name="Lane M.K."/>
            <person name="Lawler S."/>
            <person name="Leigh B.A."/>
            <person name="Lewis C."/>
            <person name="Lostal L.M."/>
            <person name="Marking D."/>
            <person name="Mancera P.A."/>
            <person name="McClenthan E.C."/>
            <person name="McIntyre E.A."/>
            <person name="Mine J.A."/>
            <person name="Modi S."/>
            <person name="Moore B.D."/>
            <person name="Morgan W.A."/>
            <person name="Nelson K.M."/>
            <person name="Nguyen K.N."/>
            <person name="Ogburn N."/>
            <person name="Parrino D.G."/>
            <person name="Pedapudi A.D."/>
            <person name="Pelham R.P."/>
            <person name="Preece A.M."/>
            <person name="Rampersad E.A."/>
            <person name="Richardson J.C."/>
            <person name="Rodgers C.M."/>
            <person name="Schaffer B.L."/>
            <person name="Sheridan N.E."/>
            <person name="Solone M.R."/>
            <person name="Staley Z.R."/>
            <person name="Tabuchi M."/>
            <person name="Waide R.J."/>
            <person name="Wanjugi P.W."/>
            <person name="Young S."/>
            <person name="Clum A."/>
            <person name="Daum C."/>
            <person name="Huntemann M."/>
            <person name="Ivanova N."/>
            <person name="Kyrpides N."/>
            <person name="Mikhailova N."/>
            <person name="Palaniappan K."/>
            <person name="Pillay M."/>
            <person name="Reddy T.B.K."/>
            <person name="Shapiro N."/>
            <person name="Stamatis D."/>
            <person name="Varghese N."/>
            <person name="Woyke T."/>
            <person name="Boden R."/>
            <person name="Freyermuth S.K."/>
            <person name="Kerfeld C.A."/>
        </authorList>
    </citation>
    <scope>NUCLEOTIDE SEQUENCE [LARGE SCALE GENOMIC DNA]</scope>
    <source>
        <strain evidence="5 6">JR-2</strain>
    </source>
</reference>
<dbReference type="GO" id="GO:0050821">
    <property type="term" value="P:protein stabilization"/>
    <property type="evidence" value="ECO:0007669"/>
    <property type="project" value="TreeGrafter"/>
</dbReference>
<evidence type="ECO:0000256" key="1">
    <source>
        <dbReference type="ARBA" id="ARBA00022729"/>
    </source>
</evidence>
<dbReference type="SMART" id="SM00935">
    <property type="entry name" value="OmpH"/>
    <property type="match status" value="1"/>
</dbReference>
<dbReference type="GO" id="GO:0051082">
    <property type="term" value="F:unfolded protein binding"/>
    <property type="evidence" value="ECO:0007669"/>
    <property type="project" value="InterPro"/>
</dbReference>
<dbReference type="GO" id="GO:0005829">
    <property type="term" value="C:cytosol"/>
    <property type="evidence" value="ECO:0007669"/>
    <property type="project" value="TreeGrafter"/>
</dbReference>
<evidence type="ECO:0000313" key="5">
    <source>
        <dbReference type="EMBL" id="QAB15433.1"/>
    </source>
</evidence>
<dbReference type="PANTHER" id="PTHR35089:SF1">
    <property type="entry name" value="CHAPERONE PROTEIN SKP"/>
    <property type="match status" value="1"/>
</dbReference>
<dbReference type="Gene3D" id="3.30.910.20">
    <property type="entry name" value="Skp domain"/>
    <property type="match status" value="1"/>
</dbReference>
<dbReference type="InterPro" id="IPR024930">
    <property type="entry name" value="Skp_dom_sf"/>
</dbReference>
<comment type="similarity">
    <text evidence="2">Belongs to the skp family.</text>
</comment>
<keyword evidence="1 4" id="KW-0732">Signal</keyword>
<evidence type="ECO:0000256" key="4">
    <source>
        <dbReference type="SAM" id="SignalP"/>
    </source>
</evidence>
<keyword evidence="3" id="KW-0175">Coiled coil</keyword>
<dbReference type="AlphaFoldDB" id="A0A410H3E0"/>
<evidence type="ECO:0000313" key="6">
    <source>
        <dbReference type="Proteomes" id="UP000285478"/>
    </source>
</evidence>
<dbReference type="EMBL" id="CP035033">
    <property type="protein sequence ID" value="QAB15433.1"/>
    <property type="molecule type" value="Genomic_DNA"/>
</dbReference>
<evidence type="ECO:0000256" key="2">
    <source>
        <dbReference type="PIRNR" id="PIRNR002094"/>
    </source>
</evidence>
<gene>
    <name evidence="5" type="ORF">EPV75_07040</name>
</gene>
<feature type="coiled-coil region" evidence="3">
    <location>
        <begin position="57"/>
        <end position="106"/>
    </location>
</feature>
<dbReference type="Proteomes" id="UP000285478">
    <property type="component" value="Chromosome"/>
</dbReference>
<keyword evidence="6" id="KW-1185">Reference proteome</keyword>
<protein>
    <submittedName>
        <fullName evidence="5">OmpH family outer membrane protein</fullName>
    </submittedName>
</protein>
<dbReference type="PANTHER" id="PTHR35089">
    <property type="entry name" value="CHAPERONE PROTEIN SKP"/>
    <property type="match status" value="1"/>
</dbReference>
<name>A0A410H3E0_9GAMM</name>
<proteinExistence type="inferred from homology"/>
<feature type="chain" id="PRO_5019192519" evidence="4">
    <location>
        <begin position="23"/>
        <end position="177"/>
    </location>
</feature>